<organism evidence="1 2">
    <name type="scientific">Nemania bipapillata</name>
    <dbReference type="NCBI Taxonomy" id="110536"/>
    <lineage>
        <taxon>Eukaryota</taxon>
        <taxon>Fungi</taxon>
        <taxon>Dikarya</taxon>
        <taxon>Ascomycota</taxon>
        <taxon>Pezizomycotina</taxon>
        <taxon>Sordariomycetes</taxon>
        <taxon>Xylariomycetidae</taxon>
        <taxon>Xylariales</taxon>
        <taxon>Xylariaceae</taxon>
        <taxon>Nemania</taxon>
    </lineage>
</organism>
<evidence type="ECO:0000313" key="2">
    <source>
        <dbReference type="Proteomes" id="UP001153334"/>
    </source>
</evidence>
<dbReference type="Proteomes" id="UP001153334">
    <property type="component" value="Unassembled WGS sequence"/>
</dbReference>
<evidence type="ECO:0000313" key="1">
    <source>
        <dbReference type="EMBL" id="KAJ8114200.1"/>
    </source>
</evidence>
<comment type="caution">
    <text evidence="1">The sequence shown here is derived from an EMBL/GenBank/DDBJ whole genome shotgun (WGS) entry which is preliminary data.</text>
</comment>
<dbReference type="EMBL" id="JAPESX010001435">
    <property type="protein sequence ID" value="KAJ8114200.1"/>
    <property type="molecule type" value="Genomic_DNA"/>
</dbReference>
<sequence length="263" mass="28519">MSRPNSSTFDALQAHFKAGLSQPSTFSPPQVQQGTDGENTRRQNLPGSGQGQHDPRLNYRAQAQTTSHQDVSRTSSLSSYLDPLILASDGYRDAAWNSQGQANLPQKRKTDDALIDPRLSKTPRYDYSSFPGTEATRGQLGQHESATDFTNSSNSIPSVQKYTYPPPSDASATVDNSPLPQGFGSNSFDHGSSSKSQNANGVHRAASASDMGIANSLIDSATDALLERQLDLQGKSDEESELENRRKGPSRYDDDDDDDDDAF</sequence>
<protein>
    <submittedName>
        <fullName evidence="1">Uncharacterized protein</fullName>
    </submittedName>
</protein>
<keyword evidence="2" id="KW-1185">Reference proteome</keyword>
<gene>
    <name evidence="1" type="ORF">ONZ43_g4958</name>
</gene>
<proteinExistence type="predicted"/>
<reference evidence="1" key="1">
    <citation type="submission" date="2022-11" db="EMBL/GenBank/DDBJ databases">
        <title>Genome Sequence of Nemania bipapillata.</title>
        <authorList>
            <person name="Buettner E."/>
        </authorList>
    </citation>
    <scope>NUCLEOTIDE SEQUENCE</scope>
    <source>
        <strain evidence="1">CP14</strain>
    </source>
</reference>
<name>A0ACC2IG85_9PEZI</name>
<accession>A0ACC2IG85</accession>